<dbReference type="Pfam" id="PF00494">
    <property type="entry name" value="SQS_PSY"/>
    <property type="match status" value="1"/>
</dbReference>
<gene>
    <name evidence="1" type="ORF">ABOZ73_16145</name>
</gene>
<sequence length="232" mass="25321">MTDQTPPLDDLDATIRRVDPDRWLSTRFIADETARAAVIALYAYNYELARVAGGVRDALMGEIRLTWWREAMEELLAGKTPRRHPVVEAVAKARIPYGPLVDMAQARLADLDPPPENRDQGLAYIDATAGAVMMLAAIRLDPDADPHAVKGAARAFGISGLHRLGRLWPESDAVTEAKAALTDARRQLKNLPVGAFPAAAYAVLALPYAKGRTPTDFEKRARVTLAVMTGRV</sequence>
<proteinExistence type="predicted"/>
<protein>
    <submittedName>
        <fullName evidence="1">Squalene/phytoene synthase family protein</fullName>
    </submittedName>
</protein>
<dbReference type="SUPFAM" id="SSF48576">
    <property type="entry name" value="Terpenoid synthases"/>
    <property type="match status" value="1"/>
</dbReference>
<name>A0AB39KRE2_9CAUL</name>
<dbReference type="InterPro" id="IPR008949">
    <property type="entry name" value="Isoprenoid_synthase_dom_sf"/>
</dbReference>
<dbReference type="RefSeq" id="WP_369059144.1">
    <property type="nucleotide sequence ID" value="NZ_CP158375.1"/>
</dbReference>
<dbReference type="EMBL" id="CP158375">
    <property type="protein sequence ID" value="XDO96290.1"/>
    <property type="molecule type" value="Genomic_DNA"/>
</dbReference>
<dbReference type="AlphaFoldDB" id="A0AB39KRE2"/>
<organism evidence="1">
    <name type="scientific">Caulobacter sp. 73W</name>
    <dbReference type="NCBI Taxonomy" id="3161137"/>
    <lineage>
        <taxon>Bacteria</taxon>
        <taxon>Pseudomonadati</taxon>
        <taxon>Pseudomonadota</taxon>
        <taxon>Alphaproteobacteria</taxon>
        <taxon>Caulobacterales</taxon>
        <taxon>Caulobacteraceae</taxon>
        <taxon>Caulobacter</taxon>
    </lineage>
</organism>
<evidence type="ECO:0000313" key="1">
    <source>
        <dbReference type="EMBL" id="XDO96290.1"/>
    </source>
</evidence>
<dbReference type="Gene3D" id="1.10.600.10">
    <property type="entry name" value="Farnesyl Diphosphate Synthase"/>
    <property type="match status" value="1"/>
</dbReference>
<reference evidence="1" key="1">
    <citation type="submission" date="2024-06" db="EMBL/GenBank/DDBJ databases">
        <title>Caulobacter inopinatus, sp. nov.</title>
        <authorList>
            <person name="Donachie S.P."/>
        </authorList>
    </citation>
    <scope>NUCLEOTIDE SEQUENCE</scope>
    <source>
        <strain evidence="1">73W</strain>
    </source>
</reference>
<accession>A0AB39KRE2</accession>
<dbReference type="InterPro" id="IPR002060">
    <property type="entry name" value="Squ/phyt_synthse"/>
</dbReference>